<dbReference type="PROSITE" id="PS50006">
    <property type="entry name" value="FHA_DOMAIN"/>
    <property type="match status" value="1"/>
</dbReference>
<dbReference type="InterPro" id="IPR000253">
    <property type="entry name" value="FHA_dom"/>
</dbReference>
<dbReference type="SMR" id="A0A1D6HUR4"/>
<dbReference type="GO" id="GO:0140662">
    <property type="term" value="F:ATP-dependent protein folding chaperone"/>
    <property type="evidence" value="ECO:0007669"/>
    <property type="project" value="InterPro"/>
</dbReference>
<evidence type="ECO:0000256" key="2">
    <source>
        <dbReference type="ARBA" id="ARBA00022741"/>
    </source>
</evidence>
<evidence type="ECO:0000259" key="4">
    <source>
        <dbReference type="PROSITE" id="PS50006"/>
    </source>
</evidence>
<dbReference type="AlphaFoldDB" id="A0A1D6HUR4"/>
<dbReference type="GO" id="GO:0071339">
    <property type="term" value="C:MLL1 complex"/>
    <property type="evidence" value="ECO:0007669"/>
    <property type="project" value="InterPro"/>
</dbReference>
<dbReference type="InterPro" id="IPR008984">
    <property type="entry name" value="SMAD_FHA_dom_sf"/>
</dbReference>
<gene>
    <name evidence="5" type="ORF">ZEAMMB73_Zm00001d019061</name>
</gene>
<dbReference type="CDD" id="cd22687">
    <property type="entry name" value="FHA_MCRS1"/>
    <property type="match status" value="1"/>
</dbReference>
<dbReference type="Pfam" id="PF00498">
    <property type="entry name" value="FHA"/>
    <property type="match status" value="1"/>
</dbReference>
<dbReference type="InterPro" id="IPR037912">
    <property type="entry name" value="MCRS1"/>
</dbReference>
<dbReference type="InterPro" id="IPR043129">
    <property type="entry name" value="ATPase_NBD"/>
</dbReference>
<dbReference type="ExpressionAtlas" id="A0A1D6HUR4">
    <property type="expression patterns" value="baseline and differential"/>
</dbReference>
<dbReference type="GO" id="GO:0002151">
    <property type="term" value="F:G-quadruplex RNA binding"/>
    <property type="evidence" value="ECO:0007669"/>
    <property type="project" value="InterPro"/>
</dbReference>
<dbReference type="FunFam" id="3.30.420.40:FF:000028">
    <property type="entry name" value="heat shock 70 kDa protein-like"/>
    <property type="match status" value="1"/>
</dbReference>
<dbReference type="FunFam" id="2.60.200.20:FF:000037">
    <property type="entry name" value="FHA domain containing protein"/>
    <property type="match status" value="1"/>
</dbReference>
<accession>A0A1D6HUR4</accession>
<sequence length="473" mass="52718">MEFAYFNDAQRQATNDAGRIEGLVVMRIINEPTAAALSYGMNSKEGLVGEVCSCRRAWSARPHDAKQVRSARACHPSRLFNYIFYVYFEASMADVRTQNALKGLEILAVDHASDEGAIVPIGSQHDAHLTKLMNMENDQPLLPAPPVNLESAILEQNANMVALKEGCSVGSELPPGLQGNFGGNKANTCTSALHSIDEGEEITCGFIKHERSYDLQNLTMDKSIQVSNETKYKFLAHKPRVGCETAIQNCELASALPDTEFHGPVATISTTGQSEGSDTEINVPNYSDLEALILDLDLIPWDQESDFIQPEVSRFQYPESRKDLIRLEKGVCSYMNRSIMSKGAFAILYGQRTKYYIREPEVSLGRETEEVHVDIDLSKEGKANKISRRQAVIKMDDGGSFYINNTGKFSIFVNSKEVPCSKRINLMSDSLIEIRNLKFIFHVNHEAARQYIVRKRRGSSQGGITAFDWSQNP</sequence>
<dbReference type="STRING" id="4577.A0A1D6HUR4"/>
<feature type="domain" description="FHA" evidence="4">
    <location>
        <begin position="362"/>
        <end position="418"/>
    </location>
</feature>
<keyword evidence="3" id="KW-0067">ATP-binding</keyword>
<keyword evidence="2" id="KW-0547">Nucleotide-binding</keyword>
<name>A0A1D6HUR4_MAIZE</name>
<dbReference type="InterPro" id="IPR013126">
    <property type="entry name" value="Hsp_70_fam"/>
</dbReference>
<dbReference type="GO" id="GO:0005524">
    <property type="term" value="F:ATP binding"/>
    <property type="evidence" value="ECO:0007669"/>
    <property type="project" value="UniProtKB-KW"/>
</dbReference>
<protein>
    <submittedName>
        <fullName evidence="5">Forkhead-associated (FHA) domain-containing protein</fullName>
    </submittedName>
</protein>
<evidence type="ECO:0000313" key="5">
    <source>
        <dbReference type="EMBL" id="ONM52057.1"/>
    </source>
</evidence>
<comment type="similarity">
    <text evidence="1">Belongs to the heat shock protein 70 family.</text>
</comment>
<dbReference type="EMBL" id="CM007650">
    <property type="protein sequence ID" value="ONM52047.1"/>
    <property type="molecule type" value="Genomic_DNA"/>
</dbReference>
<dbReference type="Pfam" id="PF00012">
    <property type="entry name" value="HSP70"/>
    <property type="match status" value="1"/>
</dbReference>
<dbReference type="SUPFAM" id="SSF49879">
    <property type="entry name" value="SMAD/FHA domain"/>
    <property type="match status" value="1"/>
</dbReference>
<dbReference type="PANTHER" id="PTHR13233">
    <property type="entry name" value="MICROSPHERULE PROTEIN 1"/>
    <property type="match status" value="1"/>
</dbReference>
<evidence type="ECO:0000256" key="1">
    <source>
        <dbReference type="ARBA" id="ARBA00007381"/>
    </source>
</evidence>
<proteinExistence type="inferred from homology"/>
<organism evidence="5">
    <name type="scientific">Zea mays</name>
    <name type="common">Maize</name>
    <dbReference type="NCBI Taxonomy" id="4577"/>
    <lineage>
        <taxon>Eukaryota</taxon>
        <taxon>Viridiplantae</taxon>
        <taxon>Streptophyta</taxon>
        <taxon>Embryophyta</taxon>
        <taxon>Tracheophyta</taxon>
        <taxon>Spermatophyta</taxon>
        <taxon>Magnoliopsida</taxon>
        <taxon>Liliopsida</taxon>
        <taxon>Poales</taxon>
        <taxon>Poaceae</taxon>
        <taxon>PACMAD clade</taxon>
        <taxon>Panicoideae</taxon>
        <taxon>Andropogonodae</taxon>
        <taxon>Andropogoneae</taxon>
        <taxon>Tripsacinae</taxon>
        <taxon>Zea</taxon>
    </lineage>
</organism>
<dbReference type="GO" id="GO:0031011">
    <property type="term" value="C:Ino80 complex"/>
    <property type="evidence" value="ECO:0007669"/>
    <property type="project" value="InterPro"/>
</dbReference>
<dbReference type="InParanoid" id="A0A1D6HUR4"/>
<dbReference type="PANTHER" id="PTHR13233:SF20">
    <property type="entry name" value="OS07G0190900 PROTEIN"/>
    <property type="match status" value="1"/>
</dbReference>
<reference evidence="5" key="1">
    <citation type="submission" date="2015-12" db="EMBL/GenBank/DDBJ databases">
        <title>Update maize B73 reference genome by single molecule sequencing technologies.</title>
        <authorList>
            <consortium name="Maize Genome Sequencing Project"/>
            <person name="Ware D."/>
        </authorList>
    </citation>
    <scope>NUCLEOTIDE SEQUENCE [LARGE SCALE GENOMIC DNA]</scope>
    <source>
        <tissue evidence="5">Seedling</tissue>
    </source>
</reference>
<dbReference type="SUPFAM" id="SSF53067">
    <property type="entry name" value="Actin-like ATPase domain"/>
    <property type="match status" value="1"/>
</dbReference>
<dbReference type="Gene3D" id="2.60.200.20">
    <property type="match status" value="1"/>
</dbReference>
<dbReference type="SMART" id="SM00240">
    <property type="entry name" value="FHA"/>
    <property type="match status" value="1"/>
</dbReference>
<dbReference type="EMBL" id="CM007650">
    <property type="protein sequence ID" value="ONM52057.1"/>
    <property type="molecule type" value="Genomic_DNA"/>
</dbReference>
<evidence type="ECO:0000256" key="3">
    <source>
        <dbReference type="ARBA" id="ARBA00022840"/>
    </source>
</evidence>
<dbReference type="Gene3D" id="3.30.420.40">
    <property type="match status" value="1"/>
</dbReference>